<protein>
    <submittedName>
        <fullName evidence="1">Uncharacterized protein</fullName>
    </submittedName>
</protein>
<reference evidence="2" key="1">
    <citation type="journal article" date="2022" name="Mol. Ecol. Resour.">
        <title>The genomes of chicory, endive, great burdock and yacon provide insights into Asteraceae palaeo-polyploidization history and plant inulin production.</title>
        <authorList>
            <person name="Fan W."/>
            <person name="Wang S."/>
            <person name="Wang H."/>
            <person name="Wang A."/>
            <person name="Jiang F."/>
            <person name="Liu H."/>
            <person name="Zhao H."/>
            <person name="Xu D."/>
            <person name="Zhang Y."/>
        </authorList>
    </citation>
    <scope>NUCLEOTIDE SEQUENCE [LARGE SCALE GENOMIC DNA]</scope>
    <source>
        <strain evidence="2">cv. Yunnan</strain>
    </source>
</reference>
<organism evidence="1 2">
    <name type="scientific">Smallanthus sonchifolius</name>
    <dbReference type="NCBI Taxonomy" id="185202"/>
    <lineage>
        <taxon>Eukaryota</taxon>
        <taxon>Viridiplantae</taxon>
        <taxon>Streptophyta</taxon>
        <taxon>Embryophyta</taxon>
        <taxon>Tracheophyta</taxon>
        <taxon>Spermatophyta</taxon>
        <taxon>Magnoliopsida</taxon>
        <taxon>eudicotyledons</taxon>
        <taxon>Gunneridae</taxon>
        <taxon>Pentapetalae</taxon>
        <taxon>asterids</taxon>
        <taxon>campanulids</taxon>
        <taxon>Asterales</taxon>
        <taxon>Asteraceae</taxon>
        <taxon>Asteroideae</taxon>
        <taxon>Heliantheae alliance</taxon>
        <taxon>Millerieae</taxon>
        <taxon>Smallanthus</taxon>
    </lineage>
</organism>
<evidence type="ECO:0000313" key="1">
    <source>
        <dbReference type="EMBL" id="KAI3704162.1"/>
    </source>
</evidence>
<sequence length="76" mass="8737">MMGPNGTRQVNSLSRDFHDAAVLFDESLKETSAKLSEDIKFELDIKKKTMIMPSELSKMTSLTQLERFRAIEMIKK</sequence>
<evidence type="ECO:0000313" key="2">
    <source>
        <dbReference type="Proteomes" id="UP001056120"/>
    </source>
</evidence>
<comment type="caution">
    <text evidence="1">The sequence shown here is derived from an EMBL/GenBank/DDBJ whole genome shotgun (WGS) entry which is preliminary data.</text>
</comment>
<gene>
    <name evidence="1" type="ORF">L1987_74377</name>
</gene>
<reference evidence="1 2" key="2">
    <citation type="journal article" date="2022" name="Mol. Ecol. Resour.">
        <title>The genomes of chicory, endive, great burdock and yacon provide insights into Asteraceae paleo-polyploidization history and plant inulin production.</title>
        <authorList>
            <person name="Fan W."/>
            <person name="Wang S."/>
            <person name="Wang H."/>
            <person name="Wang A."/>
            <person name="Jiang F."/>
            <person name="Liu H."/>
            <person name="Zhao H."/>
            <person name="Xu D."/>
            <person name="Zhang Y."/>
        </authorList>
    </citation>
    <scope>NUCLEOTIDE SEQUENCE [LARGE SCALE GENOMIC DNA]</scope>
    <source>
        <strain evidence="2">cv. Yunnan</strain>
        <tissue evidence="1">Leaves</tissue>
    </source>
</reference>
<accession>A0ACB9A210</accession>
<name>A0ACB9A210_9ASTR</name>
<dbReference type="Proteomes" id="UP001056120">
    <property type="component" value="Linkage Group LG25"/>
</dbReference>
<keyword evidence="2" id="KW-1185">Reference proteome</keyword>
<dbReference type="EMBL" id="CM042042">
    <property type="protein sequence ID" value="KAI3704162.1"/>
    <property type="molecule type" value="Genomic_DNA"/>
</dbReference>
<proteinExistence type="predicted"/>